<dbReference type="Proteomes" id="UP000026961">
    <property type="component" value="Chromosome 6"/>
</dbReference>
<dbReference type="AlphaFoldDB" id="A0A0E0ADT8"/>
<feature type="compositionally biased region" description="Pro residues" evidence="1">
    <location>
        <begin position="17"/>
        <end position="28"/>
    </location>
</feature>
<accession>A0A0E0ADT8</accession>
<reference evidence="2" key="2">
    <citation type="submission" date="2018-05" db="EMBL/GenBank/DDBJ databases">
        <title>OgluRS3 (Oryza glumaepatula Reference Sequence Version 3).</title>
        <authorList>
            <person name="Zhang J."/>
            <person name="Kudrna D."/>
            <person name="Lee S."/>
            <person name="Talag J."/>
            <person name="Welchert J."/>
            <person name="Wing R.A."/>
        </authorList>
    </citation>
    <scope>NUCLEOTIDE SEQUENCE [LARGE SCALE GENOMIC DNA]</scope>
</reference>
<protein>
    <submittedName>
        <fullName evidence="2">Uncharacterized protein</fullName>
    </submittedName>
</protein>
<dbReference type="EnsemblPlants" id="OGLUM06G27460.1">
    <property type="protein sequence ID" value="OGLUM06G27460.1"/>
    <property type="gene ID" value="OGLUM06G27460"/>
</dbReference>
<feature type="compositionally biased region" description="Basic and acidic residues" evidence="1">
    <location>
        <begin position="91"/>
        <end position="103"/>
    </location>
</feature>
<name>A0A0E0ADT8_9ORYZ</name>
<sequence>MGRRRRPSVARTQPSAQGPPPHHAPPNPWTRVSVGAKRRRIHAGREEVAGSTPPIAVDGGSAREEGGEMTGSVREGKRSPDPPLLSPPTADPRERETKRRRDPGVGAQSVPVGSCMSSRAHKRVLKKKKKKKQL</sequence>
<evidence type="ECO:0000256" key="1">
    <source>
        <dbReference type="SAM" id="MobiDB-lite"/>
    </source>
</evidence>
<dbReference type="HOGENOM" id="CLU_1899466_0_0_1"/>
<organism evidence="2">
    <name type="scientific">Oryza glumipatula</name>
    <dbReference type="NCBI Taxonomy" id="40148"/>
    <lineage>
        <taxon>Eukaryota</taxon>
        <taxon>Viridiplantae</taxon>
        <taxon>Streptophyta</taxon>
        <taxon>Embryophyta</taxon>
        <taxon>Tracheophyta</taxon>
        <taxon>Spermatophyta</taxon>
        <taxon>Magnoliopsida</taxon>
        <taxon>Liliopsida</taxon>
        <taxon>Poales</taxon>
        <taxon>Poaceae</taxon>
        <taxon>BOP clade</taxon>
        <taxon>Oryzoideae</taxon>
        <taxon>Oryzeae</taxon>
        <taxon>Oryzinae</taxon>
        <taxon>Oryza</taxon>
    </lineage>
</organism>
<dbReference type="Gramene" id="OGLUM06G27460.1">
    <property type="protein sequence ID" value="OGLUM06G27460.1"/>
    <property type="gene ID" value="OGLUM06G27460"/>
</dbReference>
<feature type="compositionally biased region" description="Basic residues" evidence="1">
    <location>
        <begin position="119"/>
        <end position="134"/>
    </location>
</feature>
<reference evidence="2" key="1">
    <citation type="submission" date="2015-04" db="UniProtKB">
        <authorList>
            <consortium name="EnsemblPlants"/>
        </authorList>
    </citation>
    <scope>IDENTIFICATION</scope>
</reference>
<keyword evidence="3" id="KW-1185">Reference proteome</keyword>
<proteinExistence type="predicted"/>
<evidence type="ECO:0000313" key="3">
    <source>
        <dbReference type="Proteomes" id="UP000026961"/>
    </source>
</evidence>
<evidence type="ECO:0000313" key="2">
    <source>
        <dbReference type="EnsemblPlants" id="OGLUM06G27460.1"/>
    </source>
</evidence>
<feature type="compositionally biased region" description="Pro residues" evidence="1">
    <location>
        <begin position="81"/>
        <end position="90"/>
    </location>
</feature>
<feature type="region of interest" description="Disordered" evidence="1">
    <location>
        <begin position="1"/>
        <end position="134"/>
    </location>
</feature>